<dbReference type="Gene3D" id="3.40.190.10">
    <property type="entry name" value="Periplasmic binding protein-like II"/>
    <property type="match status" value="2"/>
</dbReference>
<reference evidence="12 13" key="1">
    <citation type="journal article" date="2018" name="J. Microbiol.">
        <title>Bacillus spongiae sp. nov., isolated from sponge of Jeju Island.</title>
        <authorList>
            <person name="Lee G.E."/>
            <person name="Im W.T."/>
            <person name="Park J.S."/>
        </authorList>
    </citation>
    <scope>NUCLEOTIDE SEQUENCE [LARGE SCALE GENOMIC DNA]</scope>
    <source>
        <strain evidence="12 13">135PIL107-10</strain>
    </source>
</reference>
<dbReference type="PROSITE" id="PS00858">
    <property type="entry name" value="PREPHENATE_DEHYDR_2"/>
    <property type="match status" value="1"/>
</dbReference>
<dbReference type="CDD" id="cd13633">
    <property type="entry name" value="PBP2_Sa-PDT_like"/>
    <property type="match status" value="1"/>
</dbReference>
<protein>
    <recommendedName>
        <fullName evidence="3 9">Prephenate dehydratase</fullName>
        <shortName evidence="9">PDT</shortName>
        <ecNumber evidence="2 9">4.2.1.51</ecNumber>
    </recommendedName>
</protein>
<dbReference type="Proteomes" id="UP001312865">
    <property type="component" value="Unassembled WGS sequence"/>
</dbReference>
<dbReference type="InterPro" id="IPR018528">
    <property type="entry name" value="Preph_deHydtase_CS"/>
</dbReference>
<dbReference type="EMBL" id="JBBAXC010000001">
    <property type="protein sequence ID" value="MEI5905689.1"/>
    <property type="molecule type" value="Genomic_DNA"/>
</dbReference>
<sequence>MNKNRIGYLGPEGSFTNVAALHAFSQQKLKAYFTIPDCFDALVNNEVDYSIIPLENTLEGSVTLTIDSLFRSSNLSVVAEIILPIQQHLLMHIDQKNQQVEKVLSHSHALAQCHQFLHQDLKGVPLVQTTSTSAAAKLVSRESEKPLAAIGTELAAKLYELEIVKRNIQDSSNNHTRFVVVTSDKAPPTLSLTPTRVKSTIMVTLPTDRAGALHQVLSAFSWRRLNLSKIESRPLKKRLGDYFFIIDIEEEVDSVLVKGSLDEIRALGCGVKVIGSYASYPIA</sequence>
<dbReference type="InterPro" id="IPR001086">
    <property type="entry name" value="Preph_deHydtase"/>
</dbReference>
<evidence type="ECO:0000256" key="8">
    <source>
        <dbReference type="ARBA" id="ARBA00047848"/>
    </source>
</evidence>
<dbReference type="Pfam" id="PF00800">
    <property type="entry name" value="PDT"/>
    <property type="match status" value="1"/>
</dbReference>
<dbReference type="CDD" id="cd04905">
    <property type="entry name" value="ACT_CM-PDT"/>
    <property type="match status" value="1"/>
</dbReference>
<dbReference type="InterPro" id="IPR008242">
    <property type="entry name" value="Chor_mutase/pphenate_deHydtase"/>
</dbReference>
<evidence type="ECO:0000313" key="12">
    <source>
        <dbReference type="EMBL" id="MEI5905689.1"/>
    </source>
</evidence>
<evidence type="ECO:0000259" key="11">
    <source>
        <dbReference type="PROSITE" id="PS51671"/>
    </source>
</evidence>
<dbReference type="PIRSF" id="PIRSF001500">
    <property type="entry name" value="Chor_mut_pdt_Ppr"/>
    <property type="match status" value="1"/>
</dbReference>
<name>A0ABU8H923_9BACI</name>
<keyword evidence="7 9" id="KW-0456">Lyase</keyword>
<dbReference type="Gene3D" id="3.30.70.260">
    <property type="match status" value="1"/>
</dbReference>
<dbReference type="SUPFAM" id="SSF55021">
    <property type="entry name" value="ACT-like"/>
    <property type="match status" value="1"/>
</dbReference>
<dbReference type="Pfam" id="PF01842">
    <property type="entry name" value="ACT"/>
    <property type="match status" value="1"/>
</dbReference>
<evidence type="ECO:0000256" key="2">
    <source>
        <dbReference type="ARBA" id="ARBA00013147"/>
    </source>
</evidence>
<comment type="catalytic activity">
    <reaction evidence="8 9">
        <text>prephenate + H(+) = 3-phenylpyruvate + CO2 + H2O</text>
        <dbReference type="Rhea" id="RHEA:21648"/>
        <dbReference type="ChEBI" id="CHEBI:15377"/>
        <dbReference type="ChEBI" id="CHEBI:15378"/>
        <dbReference type="ChEBI" id="CHEBI:16526"/>
        <dbReference type="ChEBI" id="CHEBI:18005"/>
        <dbReference type="ChEBI" id="CHEBI:29934"/>
        <dbReference type="EC" id="4.2.1.51"/>
    </reaction>
</comment>
<organism evidence="12 13">
    <name type="scientific">Bacillus spongiae</name>
    <dbReference type="NCBI Taxonomy" id="2683610"/>
    <lineage>
        <taxon>Bacteria</taxon>
        <taxon>Bacillati</taxon>
        <taxon>Bacillota</taxon>
        <taxon>Bacilli</taxon>
        <taxon>Bacillales</taxon>
        <taxon>Bacillaceae</taxon>
        <taxon>Bacillus</taxon>
    </lineage>
</organism>
<proteinExistence type="predicted"/>
<dbReference type="PROSITE" id="PS51171">
    <property type="entry name" value="PREPHENATE_DEHYDR_3"/>
    <property type="match status" value="1"/>
</dbReference>
<dbReference type="PROSITE" id="PS00857">
    <property type="entry name" value="PREPHENATE_DEHYDR_1"/>
    <property type="match status" value="1"/>
</dbReference>
<evidence type="ECO:0000256" key="6">
    <source>
        <dbReference type="ARBA" id="ARBA00023222"/>
    </source>
</evidence>
<accession>A0ABU8H923</accession>
<keyword evidence="13" id="KW-1185">Reference proteome</keyword>
<gene>
    <name evidence="9 12" type="primary">pheA</name>
    <name evidence="12" type="ORF">WAK64_01245</name>
</gene>
<dbReference type="InterPro" id="IPR002912">
    <property type="entry name" value="ACT_dom"/>
</dbReference>
<keyword evidence="5 9" id="KW-0057">Aromatic amino acid biosynthesis</keyword>
<dbReference type="InterPro" id="IPR045865">
    <property type="entry name" value="ACT-like_dom_sf"/>
</dbReference>
<evidence type="ECO:0000259" key="10">
    <source>
        <dbReference type="PROSITE" id="PS51171"/>
    </source>
</evidence>
<keyword evidence="6 9" id="KW-0584">Phenylalanine biosynthesis</keyword>
<feature type="domain" description="ACT" evidence="11">
    <location>
        <begin position="201"/>
        <end position="276"/>
    </location>
</feature>
<evidence type="ECO:0000256" key="7">
    <source>
        <dbReference type="ARBA" id="ARBA00023239"/>
    </source>
</evidence>
<evidence type="ECO:0000256" key="9">
    <source>
        <dbReference type="RuleBase" id="RU361254"/>
    </source>
</evidence>
<evidence type="ECO:0000256" key="5">
    <source>
        <dbReference type="ARBA" id="ARBA00023141"/>
    </source>
</evidence>
<dbReference type="NCBIfam" id="NF008865">
    <property type="entry name" value="PRK11898.1"/>
    <property type="match status" value="1"/>
</dbReference>
<dbReference type="GO" id="GO:0004664">
    <property type="term" value="F:prephenate dehydratase activity"/>
    <property type="evidence" value="ECO:0007669"/>
    <property type="project" value="UniProtKB-EC"/>
</dbReference>
<evidence type="ECO:0000313" key="13">
    <source>
        <dbReference type="Proteomes" id="UP001312865"/>
    </source>
</evidence>
<dbReference type="EC" id="4.2.1.51" evidence="2 9"/>
<dbReference type="PROSITE" id="PS51671">
    <property type="entry name" value="ACT"/>
    <property type="match status" value="1"/>
</dbReference>
<comment type="caution">
    <text evidence="12">The sequence shown here is derived from an EMBL/GenBank/DDBJ whole genome shotgun (WGS) entry which is preliminary data.</text>
</comment>
<dbReference type="RefSeq" id="WP_336585103.1">
    <property type="nucleotide sequence ID" value="NZ_JBBAXC010000001.1"/>
</dbReference>
<evidence type="ECO:0000256" key="4">
    <source>
        <dbReference type="ARBA" id="ARBA00022605"/>
    </source>
</evidence>
<dbReference type="SUPFAM" id="SSF53850">
    <property type="entry name" value="Periplasmic binding protein-like II"/>
    <property type="match status" value="1"/>
</dbReference>
<comment type="pathway">
    <text evidence="1 9">Amino-acid biosynthesis; L-phenylalanine biosynthesis; phenylpyruvate from prephenate: step 1/1.</text>
</comment>
<dbReference type="PANTHER" id="PTHR21022:SF19">
    <property type="entry name" value="PREPHENATE DEHYDRATASE-RELATED"/>
    <property type="match status" value="1"/>
</dbReference>
<keyword evidence="4 9" id="KW-0028">Amino-acid biosynthesis</keyword>
<evidence type="ECO:0000256" key="1">
    <source>
        <dbReference type="ARBA" id="ARBA00004741"/>
    </source>
</evidence>
<feature type="domain" description="Prephenate dehydratase" evidence="10">
    <location>
        <begin position="5"/>
        <end position="183"/>
    </location>
</feature>
<evidence type="ECO:0000256" key="3">
    <source>
        <dbReference type="ARBA" id="ARBA00021872"/>
    </source>
</evidence>
<dbReference type="PANTHER" id="PTHR21022">
    <property type="entry name" value="PREPHENATE DEHYDRATASE P PROTEIN"/>
    <property type="match status" value="1"/>
</dbReference>